<keyword evidence="3" id="KW-1185">Reference proteome</keyword>
<evidence type="ECO:0000313" key="2">
    <source>
        <dbReference type="EMBL" id="MBH0780259.1"/>
    </source>
</evidence>
<dbReference type="RefSeq" id="WP_196152564.1">
    <property type="nucleotide sequence ID" value="NZ_JADMLG010000014.1"/>
</dbReference>
<feature type="compositionally biased region" description="Polar residues" evidence="1">
    <location>
        <begin position="1"/>
        <end position="10"/>
    </location>
</feature>
<protein>
    <submittedName>
        <fullName evidence="2">Uncharacterized protein</fullName>
    </submittedName>
</protein>
<dbReference type="AlphaFoldDB" id="A0A931N5V3"/>
<dbReference type="Proteomes" id="UP000655751">
    <property type="component" value="Unassembled WGS sequence"/>
</dbReference>
<sequence length="303" mass="32167">MTEVVATSETPTRDATARTGAISGEDTRLIRAEDIRRTPPEDTRRTSTEDMRRTSPTAKRWRFPSAVTSPGDDGIAAAVTWLTATTQRSGGTPMLRVPHASAISACAVLRNFVDRNRVVVTCPGDPAPAWRRGAVLAVDPERDDIAELADDPRTDALCVTPTRPADVVAWAAIADPALLGDATTPAPPSAPDPIPTQAMITLSGMLSRPLTLASASDHRDATAILDILYRAGHRCTGAAAYSWALANDWPAVGARRLAELADAFDNGRIPALPGGNPFRLAVLELWRTRAFAVGGPERIGAPD</sequence>
<reference evidence="2" key="1">
    <citation type="submission" date="2020-11" db="EMBL/GenBank/DDBJ databases">
        <title>Nocardia NEAU-351.nov., a novel actinomycete isolated from the cow dung.</title>
        <authorList>
            <person name="Zhang X."/>
        </authorList>
    </citation>
    <scope>NUCLEOTIDE SEQUENCE</scope>
    <source>
        <strain evidence="2">NEAU-351</strain>
    </source>
</reference>
<organism evidence="2 3">
    <name type="scientific">Nocardia bovistercoris</name>
    <dbReference type="NCBI Taxonomy" id="2785916"/>
    <lineage>
        <taxon>Bacteria</taxon>
        <taxon>Bacillati</taxon>
        <taxon>Actinomycetota</taxon>
        <taxon>Actinomycetes</taxon>
        <taxon>Mycobacteriales</taxon>
        <taxon>Nocardiaceae</taxon>
        <taxon>Nocardia</taxon>
    </lineage>
</organism>
<feature type="region of interest" description="Disordered" evidence="1">
    <location>
        <begin position="1"/>
        <end position="59"/>
    </location>
</feature>
<accession>A0A931N5V3</accession>
<comment type="caution">
    <text evidence="2">The sequence shown here is derived from an EMBL/GenBank/DDBJ whole genome shotgun (WGS) entry which is preliminary data.</text>
</comment>
<feature type="compositionally biased region" description="Basic and acidic residues" evidence="1">
    <location>
        <begin position="25"/>
        <end position="53"/>
    </location>
</feature>
<evidence type="ECO:0000256" key="1">
    <source>
        <dbReference type="SAM" id="MobiDB-lite"/>
    </source>
</evidence>
<dbReference type="Gene3D" id="1.20.1290.30">
    <property type="match status" value="1"/>
</dbReference>
<evidence type="ECO:0000313" key="3">
    <source>
        <dbReference type="Proteomes" id="UP000655751"/>
    </source>
</evidence>
<proteinExistence type="predicted"/>
<name>A0A931N5V3_9NOCA</name>
<gene>
    <name evidence="2" type="ORF">IT779_28705</name>
</gene>
<dbReference type="InterPro" id="IPR037210">
    <property type="entry name" value="YoaC-like_sf"/>
</dbReference>
<dbReference type="EMBL" id="JADMLG010000014">
    <property type="protein sequence ID" value="MBH0780259.1"/>
    <property type="molecule type" value="Genomic_DNA"/>
</dbReference>